<evidence type="ECO:0000256" key="4">
    <source>
        <dbReference type="ARBA" id="ARBA00022857"/>
    </source>
</evidence>
<dbReference type="NCBIfam" id="NF009464">
    <property type="entry name" value="PRK12824.1"/>
    <property type="match status" value="1"/>
</dbReference>
<evidence type="ECO:0000256" key="10">
    <source>
        <dbReference type="RuleBase" id="RU366074"/>
    </source>
</evidence>
<feature type="binding site" evidence="9">
    <location>
        <begin position="154"/>
        <end position="158"/>
    </location>
    <ligand>
        <name>NADP(+)</name>
        <dbReference type="ChEBI" id="CHEBI:58349"/>
    </ligand>
</feature>
<dbReference type="Proteomes" id="UP000198718">
    <property type="component" value="Unassembled WGS sequence"/>
</dbReference>
<dbReference type="CDD" id="cd05333">
    <property type="entry name" value="BKR_SDR_c"/>
    <property type="match status" value="1"/>
</dbReference>
<comment type="pathway">
    <text evidence="1 10">Lipid metabolism; fatty acid biosynthesis.</text>
</comment>
<dbReference type="GO" id="GO:0051287">
    <property type="term" value="F:NAD binding"/>
    <property type="evidence" value="ECO:0007669"/>
    <property type="project" value="UniProtKB-UniRule"/>
</dbReference>
<dbReference type="PANTHER" id="PTHR42879">
    <property type="entry name" value="3-OXOACYL-(ACYL-CARRIER-PROTEIN) REDUCTASE"/>
    <property type="match status" value="1"/>
</dbReference>
<dbReference type="STRING" id="393762.SAMN05660472_00159"/>
<keyword evidence="10" id="KW-0444">Lipid biosynthesis</keyword>
<comment type="subunit">
    <text evidence="10">Homotetramer.</text>
</comment>
<dbReference type="InterPro" id="IPR020904">
    <property type="entry name" value="Sc_DH/Rdtase_CS"/>
</dbReference>
<comment type="similarity">
    <text evidence="2 10">Belongs to the short-chain dehydrogenases/reductases (SDR) family.</text>
</comment>
<feature type="binding site" evidence="9">
    <location>
        <position position="89"/>
    </location>
    <ligand>
        <name>NADP(+)</name>
        <dbReference type="ChEBI" id="CHEBI:58349"/>
    </ligand>
</feature>
<dbReference type="InterPro" id="IPR057326">
    <property type="entry name" value="KR_dom"/>
</dbReference>
<keyword evidence="10" id="KW-0443">Lipid metabolism</keyword>
<dbReference type="AlphaFoldDB" id="A0A1G8XC12"/>
<keyword evidence="4 9" id="KW-0521">NADP</keyword>
<dbReference type="InterPro" id="IPR002347">
    <property type="entry name" value="SDR_fam"/>
</dbReference>
<evidence type="ECO:0000256" key="6">
    <source>
        <dbReference type="ARBA" id="ARBA00023221"/>
    </source>
</evidence>
<dbReference type="PANTHER" id="PTHR42879:SF2">
    <property type="entry name" value="3-OXOACYL-[ACYL-CARRIER-PROTEIN] REDUCTASE FABG"/>
    <property type="match status" value="1"/>
</dbReference>
<feature type="active site" description="Proton acceptor" evidence="8">
    <location>
        <position position="154"/>
    </location>
</feature>
<dbReference type="NCBIfam" id="NF005559">
    <property type="entry name" value="PRK07231.1"/>
    <property type="match status" value="1"/>
</dbReference>
<dbReference type="PRINTS" id="PR00081">
    <property type="entry name" value="GDHRDH"/>
</dbReference>
<dbReference type="GO" id="GO:0006633">
    <property type="term" value="P:fatty acid biosynthetic process"/>
    <property type="evidence" value="ECO:0007669"/>
    <property type="project" value="UniProtKB-UniPathway"/>
</dbReference>
<evidence type="ECO:0000313" key="12">
    <source>
        <dbReference type="EMBL" id="SDJ87320.1"/>
    </source>
</evidence>
<dbReference type="GO" id="GO:0008202">
    <property type="term" value="P:steroid metabolic process"/>
    <property type="evidence" value="ECO:0007669"/>
    <property type="project" value="UniProtKB-KW"/>
</dbReference>
<sequence length="246" mass="26497">MRLKDKVALITGSTRGIGRAIAEKYAEEGAKVILIDRSGKGLDKAMGEMKAKYGVAYGYVMDVTNRSQVQEVFAKIIEDLGTIDILVNNAGITADAQIYKMADEQWDNVINVNLTGVFNCTKEAVKIMREKEFGKIINISSVVGLYGNFGQTNYAATKSGVIGMTKTLAKELGRKNVNVNVVCPGFIATEMTEKMPEKVLATMKEKAPLNRLGTPEDIANACVFLASQEASFVTGAVLSVDGGIVL</sequence>
<dbReference type="GO" id="GO:0004316">
    <property type="term" value="F:3-oxoacyl-[acyl-carrier-protein] reductase (NADPH) activity"/>
    <property type="evidence" value="ECO:0007669"/>
    <property type="project" value="UniProtKB-UniRule"/>
</dbReference>
<dbReference type="EC" id="1.1.1.100" evidence="3 10"/>
<dbReference type="PRINTS" id="PR00080">
    <property type="entry name" value="SDRFAMILY"/>
</dbReference>
<name>A0A1G8XC12_9FIRM</name>
<proteinExistence type="inferred from homology"/>
<dbReference type="UniPathway" id="UPA00094"/>
<dbReference type="InterPro" id="IPR036291">
    <property type="entry name" value="NAD(P)-bd_dom_sf"/>
</dbReference>
<dbReference type="SMART" id="SM00822">
    <property type="entry name" value="PKS_KR"/>
    <property type="match status" value="1"/>
</dbReference>
<dbReference type="InterPro" id="IPR011284">
    <property type="entry name" value="3oxo_ACP_reduc"/>
</dbReference>
<evidence type="ECO:0000256" key="1">
    <source>
        <dbReference type="ARBA" id="ARBA00005194"/>
    </source>
</evidence>
<evidence type="ECO:0000313" key="13">
    <source>
        <dbReference type="Proteomes" id="UP000198718"/>
    </source>
</evidence>
<dbReference type="NCBIfam" id="TIGR01830">
    <property type="entry name" value="3oxo_ACP_reduc"/>
    <property type="match status" value="1"/>
</dbReference>
<dbReference type="InterPro" id="IPR050259">
    <property type="entry name" value="SDR"/>
</dbReference>
<comment type="function">
    <text evidence="10">Catalyzes the NADPH-dependent reduction of beta-ketoacyl-ACP substrates to beta-hydroxyacyl-ACP products, the first reductive step in the elongation cycle of fatty acid biosynthesis.</text>
</comment>
<gene>
    <name evidence="12" type="ORF">SAMN05660472_00159</name>
</gene>
<comment type="catalytic activity">
    <reaction evidence="7 10">
        <text>a (3R)-hydroxyacyl-[ACP] + NADP(+) = a 3-oxoacyl-[ACP] + NADPH + H(+)</text>
        <dbReference type="Rhea" id="RHEA:17397"/>
        <dbReference type="Rhea" id="RHEA-COMP:9916"/>
        <dbReference type="Rhea" id="RHEA-COMP:9945"/>
        <dbReference type="ChEBI" id="CHEBI:15378"/>
        <dbReference type="ChEBI" id="CHEBI:57783"/>
        <dbReference type="ChEBI" id="CHEBI:58349"/>
        <dbReference type="ChEBI" id="CHEBI:78776"/>
        <dbReference type="ChEBI" id="CHEBI:78827"/>
        <dbReference type="EC" id="1.1.1.100"/>
    </reaction>
</comment>
<evidence type="ECO:0000256" key="5">
    <source>
        <dbReference type="ARBA" id="ARBA00023002"/>
    </source>
</evidence>
<dbReference type="Pfam" id="PF13561">
    <property type="entry name" value="adh_short_C2"/>
    <property type="match status" value="1"/>
</dbReference>
<keyword evidence="6" id="KW-0753">Steroid metabolism</keyword>
<keyword evidence="10" id="KW-0275">Fatty acid biosynthesis</keyword>
<protein>
    <recommendedName>
        <fullName evidence="3 10">3-oxoacyl-[acyl-carrier-protein] reductase</fullName>
        <ecNumber evidence="3 10">1.1.1.100</ecNumber>
    </recommendedName>
</protein>
<dbReference type="Gene3D" id="3.40.50.720">
    <property type="entry name" value="NAD(P)-binding Rossmann-like Domain"/>
    <property type="match status" value="1"/>
</dbReference>
<reference evidence="12 13" key="1">
    <citation type="submission" date="2016-10" db="EMBL/GenBank/DDBJ databases">
        <authorList>
            <person name="de Groot N.N."/>
        </authorList>
    </citation>
    <scope>NUCLEOTIDE SEQUENCE [LARGE SCALE GENOMIC DNA]</scope>
    <source>
        <strain evidence="12 13">DSM 18346</strain>
    </source>
</reference>
<keyword evidence="10" id="KW-0276">Fatty acid metabolism</keyword>
<organism evidence="12 13">
    <name type="scientific">Natronincola ferrireducens</name>
    <dbReference type="NCBI Taxonomy" id="393762"/>
    <lineage>
        <taxon>Bacteria</taxon>
        <taxon>Bacillati</taxon>
        <taxon>Bacillota</taxon>
        <taxon>Clostridia</taxon>
        <taxon>Peptostreptococcales</taxon>
        <taxon>Natronincolaceae</taxon>
        <taxon>Natronincola</taxon>
    </lineage>
</organism>
<keyword evidence="13" id="KW-1185">Reference proteome</keyword>
<dbReference type="NCBIfam" id="NF004198">
    <property type="entry name" value="PRK05653.1-3"/>
    <property type="match status" value="1"/>
</dbReference>
<evidence type="ECO:0000256" key="9">
    <source>
        <dbReference type="PIRSR" id="PIRSR611284-2"/>
    </source>
</evidence>
<evidence type="ECO:0000256" key="3">
    <source>
        <dbReference type="ARBA" id="ARBA00012948"/>
    </source>
</evidence>
<evidence type="ECO:0000259" key="11">
    <source>
        <dbReference type="SMART" id="SM00822"/>
    </source>
</evidence>
<dbReference type="SUPFAM" id="SSF51735">
    <property type="entry name" value="NAD(P)-binding Rossmann-fold domains"/>
    <property type="match status" value="1"/>
</dbReference>
<dbReference type="PROSITE" id="PS00061">
    <property type="entry name" value="ADH_SHORT"/>
    <property type="match status" value="1"/>
</dbReference>
<evidence type="ECO:0000256" key="8">
    <source>
        <dbReference type="PIRSR" id="PIRSR611284-1"/>
    </source>
</evidence>
<feature type="binding site" evidence="9">
    <location>
        <begin position="12"/>
        <end position="15"/>
    </location>
    <ligand>
        <name>NADP(+)</name>
        <dbReference type="ChEBI" id="CHEBI:58349"/>
    </ligand>
</feature>
<dbReference type="FunFam" id="3.40.50.720:FF:000115">
    <property type="entry name" value="3-oxoacyl-[acyl-carrier-protein] reductase FabG"/>
    <property type="match status" value="1"/>
</dbReference>
<feature type="binding site" evidence="9">
    <location>
        <position position="187"/>
    </location>
    <ligand>
        <name>NADP(+)</name>
        <dbReference type="ChEBI" id="CHEBI:58349"/>
    </ligand>
</feature>
<dbReference type="NCBIfam" id="NF009466">
    <property type="entry name" value="PRK12826.1-2"/>
    <property type="match status" value="1"/>
</dbReference>
<dbReference type="EMBL" id="FNFP01000001">
    <property type="protein sequence ID" value="SDJ87320.1"/>
    <property type="molecule type" value="Genomic_DNA"/>
</dbReference>
<evidence type="ECO:0000256" key="2">
    <source>
        <dbReference type="ARBA" id="ARBA00006484"/>
    </source>
</evidence>
<dbReference type="OrthoDB" id="9803333at2"/>
<dbReference type="RefSeq" id="WP_090548923.1">
    <property type="nucleotide sequence ID" value="NZ_FNFP01000001.1"/>
</dbReference>
<accession>A0A1G8XC12</accession>
<keyword evidence="5 10" id="KW-0560">Oxidoreductase</keyword>
<feature type="domain" description="Ketoreductase" evidence="11">
    <location>
        <begin position="6"/>
        <end position="190"/>
    </location>
</feature>
<evidence type="ECO:0000256" key="7">
    <source>
        <dbReference type="ARBA" id="ARBA00048508"/>
    </source>
</evidence>